<keyword evidence="3" id="KW-1185">Reference proteome</keyword>
<feature type="transmembrane region" description="Helical" evidence="1">
    <location>
        <begin position="93"/>
        <end position="113"/>
    </location>
</feature>
<gene>
    <name evidence="2" type="ORF">BDD14_3483</name>
</gene>
<dbReference type="Proteomes" id="UP000292958">
    <property type="component" value="Unassembled WGS sequence"/>
</dbReference>
<evidence type="ECO:0000313" key="3">
    <source>
        <dbReference type="Proteomes" id="UP000292958"/>
    </source>
</evidence>
<reference evidence="2 3" key="1">
    <citation type="submission" date="2019-02" db="EMBL/GenBank/DDBJ databases">
        <title>Genomic Encyclopedia of Archaeal and Bacterial Type Strains, Phase II (KMG-II): from individual species to whole genera.</title>
        <authorList>
            <person name="Goeker M."/>
        </authorList>
    </citation>
    <scope>NUCLEOTIDE SEQUENCE [LARGE SCALE GENOMIC DNA]</scope>
    <source>
        <strain evidence="2 3">DSM 18101</strain>
    </source>
</reference>
<accession>A0A4Q7YXK3</accession>
<organism evidence="2 3">
    <name type="scientific">Edaphobacter modestus</name>
    <dbReference type="NCBI Taxonomy" id="388466"/>
    <lineage>
        <taxon>Bacteria</taxon>
        <taxon>Pseudomonadati</taxon>
        <taxon>Acidobacteriota</taxon>
        <taxon>Terriglobia</taxon>
        <taxon>Terriglobales</taxon>
        <taxon>Acidobacteriaceae</taxon>
        <taxon>Edaphobacter</taxon>
    </lineage>
</organism>
<dbReference type="EMBL" id="SHKW01000001">
    <property type="protein sequence ID" value="RZU41941.1"/>
    <property type="molecule type" value="Genomic_DNA"/>
</dbReference>
<dbReference type="RefSeq" id="WP_130419765.1">
    <property type="nucleotide sequence ID" value="NZ_SHKW01000001.1"/>
</dbReference>
<protein>
    <submittedName>
        <fullName evidence="2">Uncharacterized protein</fullName>
    </submittedName>
</protein>
<dbReference type="OrthoDB" id="117485at2"/>
<comment type="caution">
    <text evidence="2">The sequence shown here is derived from an EMBL/GenBank/DDBJ whole genome shotgun (WGS) entry which is preliminary data.</text>
</comment>
<proteinExistence type="predicted"/>
<sequence length="263" mass="28876">MKHLNEEQLINYYYGESEAAAAIDTHLRECRDCAKEYAALTNDLSAIAPSPTPIRDADYGAQVWQSIRSSVPVYEAPRKRHSWFALHPMLNSWSSGLAVAAACVLIAAAFFAGRQWEHRNGPSPIANNGSGDQGRQRVVLVVLSDHLDRSERLLVELKHAGPSTESPLRAEARDLLSANRLYRESVKQAGDPALSSALDHLERVLIEVSNEPAGLSQAKLDELQKEMNTDGLLFEVRVLRSRVQEDVDQKGNTAAAGKGVSIL</sequence>
<keyword evidence="1" id="KW-0812">Transmembrane</keyword>
<evidence type="ECO:0000313" key="2">
    <source>
        <dbReference type="EMBL" id="RZU41941.1"/>
    </source>
</evidence>
<dbReference type="AlphaFoldDB" id="A0A4Q7YXK3"/>
<name>A0A4Q7YXK3_9BACT</name>
<keyword evidence="1" id="KW-1133">Transmembrane helix</keyword>
<keyword evidence="1" id="KW-0472">Membrane</keyword>
<evidence type="ECO:0000256" key="1">
    <source>
        <dbReference type="SAM" id="Phobius"/>
    </source>
</evidence>